<dbReference type="InterPro" id="IPR036683">
    <property type="entry name" value="CO_DH_flav_C_dom_sf"/>
</dbReference>
<proteinExistence type="predicted"/>
<sequence length="263" mass="27999">MYDFTYRRPANLAEATAFLRGAADARPLSGGQTLLPVMRARLAAPSDVIDVSQLSELHGISEQDGRLIIGAAETHAAVASNAVVQFVVPALSELAGGIGDVQVRHRGTIGGSVANNDPAACYPSGCLALDAEIVTDRRRIAAADFFTGMFSTALEPDELVTALSFPKCDNAYYLKFHNPASRFALIGIFAAHLSGETRIAVTGSGTGVFRWREAEAQIDTGGARDFSQTPLDASLFTGDLHGSADYRQHLVRVLSARALDHLR</sequence>
<protein>
    <submittedName>
        <fullName evidence="5">Carbon monoxide dehydrogenase</fullName>
    </submittedName>
    <submittedName>
        <fullName evidence="6">Carbon-monoxide dehydrogenase medium subunit</fullName>
    </submittedName>
</protein>
<dbReference type="SUPFAM" id="SSF55447">
    <property type="entry name" value="CO dehydrogenase flavoprotein C-terminal domain-like"/>
    <property type="match status" value="1"/>
</dbReference>
<dbReference type="PROSITE" id="PS51387">
    <property type="entry name" value="FAD_PCMH"/>
    <property type="match status" value="1"/>
</dbReference>
<dbReference type="Gene3D" id="3.30.465.10">
    <property type="match status" value="1"/>
</dbReference>
<dbReference type="SMART" id="SM01092">
    <property type="entry name" value="CO_deh_flav_C"/>
    <property type="match status" value="1"/>
</dbReference>
<dbReference type="Gene3D" id="3.30.43.10">
    <property type="entry name" value="Uridine Diphospho-n-acetylenolpyruvylglucosamine Reductase, domain 2"/>
    <property type="match status" value="1"/>
</dbReference>
<evidence type="ECO:0000313" key="7">
    <source>
        <dbReference type="Proteomes" id="UP000275727"/>
    </source>
</evidence>
<dbReference type="RefSeq" id="WP_121052599.1">
    <property type="nucleotide sequence ID" value="NZ_AP018711.1"/>
</dbReference>
<reference evidence="6 8" key="2">
    <citation type="submission" date="2018-10" db="EMBL/GenBank/DDBJ databases">
        <title>Genomic Encyclopedia of Type Strains, Phase IV (KMG-IV): sequencing the most valuable type-strain genomes for metagenomic binning, comparative biology and taxonomic classification.</title>
        <authorList>
            <person name="Goeker M."/>
        </authorList>
    </citation>
    <scope>NUCLEOTIDE SEQUENCE [LARGE SCALE GENOMIC DNA]</scope>
    <source>
        <strain evidence="6 8">DSM 19791</strain>
    </source>
</reference>
<dbReference type="GO" id="GO:0016491">
    <property type="term" value="F:oxidoreductase activity"/>
    <property type="evidence" value="ECO:0007669"/>
    <property type="project" value="UniProtKB-KW"/>
</dbReference>
<evidence type="ECO:0000313" key="8">
    <source>
        <dbReference type="Proteomes" id="UP000276029"/>
    </source>
</evidence>
<keyword evidence="2" id="KW-0274">FAD</keyword>
<dbReference type="Proteomes" id="UP000275727">
    <property type="component" value="Chromosome"/>
</dbReference>
<dbReference type="InterPro" id="IPR051312">
    <property type="entry name" value="Diverse_Substr_Oxidored"/>
</dbReference>
<dbReference type="PANTHER" id="PTHR42659">
    <property type="entry name" value="XANTHINE DEHYDROGENASE SUBUNIT C-RELATED"/>
    <property type="match status" value="1"/>
</dbReference>
<dbReference type="Gene3D" id="3.30.390.50">
    <property type="entry name" value="CO dehydrogenase flavoprotein, C-terminal domain"/>
    <property type="match status" value="1"/>
</dbReference>
<evidence type="ECO:0000259" key="4">
    <source>
        <dbReference type="PROSITE" id="PS51387"/>
    </source>
</evidence>
<dbReference type="Proteomes" id="UP000276029">
    <property type="component" value="Unassembled WGS sequence"/>
</dbReference>
<evidence type="ECO:0000256" key="1">
    <source>
        <dbReference type="ARBA" id="ARBA00022630"/>
    </source>
</evidence>
<dbReference type="EMBL" id="RBWX01000010">
    <property type="protein sequence ID" value="RKS86298.1"/>
    <property type="molecule type" value="Genomic_DNA"/>
</dbReference>
<dbReference type="AlphaFoldDB" id="A0AAD1D927"/>
<evidence type="ECO:0000256" key="2">
    <source>
        <dbReference type="ARBA" id="ARBA00022827"/>
    </source>
</evidence>
<dbReference type="InterPro" id="IPR016169">
    <property type="entry name" value="FAD-bd_PCMH_sub2"/>
</dbReference>
<keyword evidence="3" id="KW-0560">Oxidoreductase</keyword>
<dbReference type="InterPro" id="IPR016167">
    <property type="entry name" value="FAD-bd_PCMH_sub1"/>
</dbReference>
<name>A0AAD1D927_SPHMI</name>
<dbReference type="PANTHER" id="PTHR42659:SF2">
    <property type="entry name" value="XANTHINE DEHYDROGENASE SUBUNIT C-RELATED"/>
    <property type="match status" value="1"/>
</dbReference>
<evidence type="ECO:0000313" key="6">
    <source>
        <dbReference type="EMBL" id="RKS86298.1"/>
    </source>
</evidence>
<dbReference type="EMBL" id="AP018711">
    <property type="protein sequence ID" value="BBE35657.1"/>
    <property type="molecule type" value="Genomic_DNA"/>
</dbReference>
<feature type="domain" description="FAD-binding PCMH-type" evidence="4">
    <location>
        <begin position="1"/>
        <end position="170"/>
    </location>
</feature>
<dbReference type="InterPro" id="IPR002346">
    <property type="entry name" value="Mopterin_DH_FAD-bd"/>
</dbReference>
<dbReference type="InterPro" id="IPR036318">
    <property type="entry name" value="FAD-bd_PCMH-like_sf"/>
</dbReference>
<keyword evidence="8" id="KW-1185">Reference proteome</keyword>
<dbReference type="InterPro" id="IPR016166">
    <property type="entry name" value="FAD-bd_PCMH"/>
</dbReference>
<dbReference type="Pfam" id="PF00941">
    <property type="entry name" value="FAD_binding_5"/>
    <property type="match status" value="1"/>
</dbReference>
<dbReference type="InterPro" id="IPR005107">
    <property type="entry name" value="CO_DH_flav_C"/>
</dbReference>
<evidence type="ECO:0000256" key="3">
    <source>
        <dbReference type="ARBA" id="ARBA00023002"/>
    </source>
</evidence>
<evidence type="ECO:0000313" key="5">
    <source>
        <dbReference type="EMBL" id="BBE35657.1"/>
    </source>
</evidence>
<gene>
    <name evidence="6" type="ORF">DFR51_3000</name>
    <name evidence="5" type="ORF">SmB9_33150</name>
</gene>
<accession>A0AAD1D927</accession>
<dbReference type="GO" id="GO:0071949">
    <property type="term" value="F:FAD binding"/>
    <property type="evidence" value="ECO:0007669"/>
    <property type="project" value="InterPro"/>
</dbReference>
<keyword evidence="1" id="KW-0285">Flavoprotein</keyword>
<reference evidence="5 7" key="1">
    <citation type="submission" date="2018-06" db="EMBL/GenBank/DDBJ databases">
        <title>Complete Genome Sequence of the Microcystin-Degrading Bacterium Sphingosinicella microcystinivorans Strain B-9.</title>
        <authorList>
            <person name="Jin H."/>
            <person name="Nishizawa T."/>
            <person name="Guo Y."/>
            <person name="Nishizawa A."/>
            <person name="Park H."/>
            <person name="Kato H."/>
            <person name="Tsuji K."/>
            <person name="Harada K."/>
        </authorList>
    </citation>
    <scope>NUCLEOTIDE SEQUENCE [LARGE SCALE GENOMIC DNA]</scope>
    <source>
        <strain evidence="5 7">B9</strain>
    </source>
</reference>
<organism evidence="5 7">
    <name type="scientific">Sphingosinicella microcystinivorans</name>
    <dbReference type="NCBI Taxonomy" id="335406"/>
    <lineage>
        <taxon>Bacteria</taxon>
        <taxon>Pseudomonadati</taxon>
        <taxon>Pseudomonadota</taxon>
        <taxon>Alphaproteobacteria</taxon>
        <taxon>Sphingomonadales</taxon>
        <taxon>Sphingosinicellaceae</taxon>
        <taxon>Sphingosinicella</taxon>
    </lineage>
</organism>
<dbReference type="SUPFAM" id="SSF56176">
    <property type="entry name" value="FAD-binding/transporter-associated domain-like"/>
    <property type="match status" value="1"/>
</dbReference>
<dbReference type="KEGG" id="smic:SmB9_33150"/>